<organism evidence="3 4">
    <name type="scientific">Hevea brasiliensis</name>
    <name type="common">Para rubber tree</name>
    <name type="synonym">Siphonia brasiliensis</name>
    <dbReference type="NCBI Taxonomy" id="3981"/>
    <lineage>
        <taxon>Eukaryota</taxon>
        <taxon>Viridiplantae</taxon>
        <taxon>Streptophyta</taxon>
        <taxon>Embryophyta</taxon>
        <taxon>Tracheophyta</taxon>
        <taxon>Spermatophyta</taxon>
        <taxon>Magnoliopsida</taxon>
        <taxon>eudicotyledons</taxon>
        <taxon>Gunneridae</taxon>
        <taxon>Pentapetalae</taxon>
        <taxon>rosids</taxon>
        <taxon>fabids</taxon>
        <taxon>Malpighiales</taxon>
        <taxon>Euphorbiaceae</taxon>
        <taxon>Crotonoideae</taxon>
        <taxon>Micrandreae</taxon>
        <taxon>Hevea</taxon>
    </lineage>
</organism>
<protein>
    <submittedName>
        <fullName evidence="3">Uncharacterized protein</fullName>
    </submittedName>
</protein>
<evidence type="ECO:0000256" key="1">
    <source>
        <dbReference type="SAM" id="Coils"/>
    </source>
</evidence>
<feature type="coiled-coil region" evidence="1">
    <location>
        <begin position="400"/>
        <end position="427"/>
    </location>
</feature>
<dbReference type="FunFam" id="3.10.450.40:FF:000016">
    <property type="entry name" value="Predicted protein"/>
    <property type="match status" value="1"/>
</dbReference>
<name>A0A6A6MUG5_HEVBR</name>
<feature type="region of interest" description="Disordered" evidence="2">
    <location>
        <begin position="40"/>
        <end position="115"/>
    </location>
</feature>
<dbReference type="Proteomes" id="UP000467840">
    <property type="component" value="Chromosome 15"/>
</dbReference>
<gene>
    <name evidence="3" type="ORF">GH714_040751</name>
</gene>
<feature type="compositionally biased region" description="Acidic residues" evidence="2">
    <location>
        <begin position="97"/>
        <end position="107"/>
    </location>
</feature>
<dbReference type="GO" id="GO:1901259">
    <property type="term" value="P:chloroplast rRNA processing"/>
    <property type="evidence" value="ECO:0007669"/>
    <property type="project" value="TreeGrafter"/>
</dbReference>
<feature type="compositionally biased region" description="Basic and acidic residues" evidence="2">
    <location>
        <begin position="56"/>
        <end position="96"/>
    </location>
</feature>
<proteinExistence type="predicted"/>
<sequence length="500" mass="57324">MIKILLFIYNRGENKIERKLRFGLAEAGFGFRFGNFRSKPGATRPSLRRHGSRGGIGRECRETSKGEEGKDDVSKKQKVDKSVEEERLENLEGEHKEDDEEGEEEKEETAPVSLGPKSFGSAVEMFDYFYNFLHYWPPNINVNKYEQMVLLDLLKKGHSEPEKKIGVGIQAFQVRYHPMWKSRCFFLIRDDDSVDDFSFRKCVDKILPLPEDMKIKSDGNNKGYGGKGSGGGEEVEVEASREAVAMAVEEVVNQETEAFSLFYSGYKEAASKEKNSQKSIKEIFGETLDAQWKCVFYGGLAKRFGYTENFLDAFPLMESFGPDPLYAALDIEQSSIQEDINDLGVLWNELGSIFEPQKEVLLLCDSTKDSLSIRESREEKKPKKCREQKVNNSISKEMKKVEGEESEEKLKEAIEILERERKMVEETPDMQLERRTKRLRQACFKTNYKKRKLMGMMDRASSSPSANIAYYGQIDEDENEEIKSLLADPISHPDMIFGRI</sequence>
<dbReference type="EMBL" id="JAAGAX010000005">
    <property type="protein sequence ID" value="KAF2315956.1"/>
    <property type="molecule type" value="Genomic_DNA"/>
</dbReference>
<dbReference type="PANTHER" id="PTHR33415:SF12">
    <property type="entry name" value="PROTEIN EMBRYO DEFECTIVE 514"/>
    <property type="match status" value="1"/>
</dbReference>
<keyword evidence="4" id="KW-1185">Reference proteome</keyword>
<dbReference type="Gene3D" id="3.10.450.40">
    <property type="match status" value="1"/>
</dbReference>
<dbReference type="GO" id="GO:0009507">
    <property type="term" value="C:chloroplast"/>
    <property type="evidence" value="ECO:0007669"/>
    <property type="project" value="TreeGrafter"/>
</dbReference>
<reference evidence="3 4" key="1">
    <citation type="journal article" date="2020" name="Mol. Plant">
        <title>The Chromosome-Based Rubber Tree Genome Provides New Insights into Spurge Genome Evolution and Rubber Biosynthesis.</title>
        <authorList>
            <person name="Liu J."/>
            <person name="Shi C."/>
            <person name="Shi C.C."/>
            <person name="Li W."/>
            <person name="Zhang Q.J."/>
            <person name="Zhang Y."/>
            <person name="Li K."/>
            <person name="Lu H.F."/>
            <person name="Shi C."/>
            <person name="Zhu S.T."/>
            <person name="Xiao Z.Y."/>
            <person name="Nan H."/>
            <person name="Yue Y."/>
            <person name="Zhu X.G."/>
            <person name="Wu Y."/>
            <person name="Hong X.N."/>
            <person name="Fan G.Y."/>
            <person name="Tong Y."/>
            <person name="Zhang D."/>
            <person name="Mao C.L."/>
            <person name="Liu Y.L."/>
            <person name="Hao S.J."/>
            <person name="Liu W.Q."/>
            <person name="Lv M.Q."/>
            <person name="Zhang H.B."/>
            <person name="Liu Y."/>
            <person name="Hu-Tang G.R."/>
            <person name="Wang J.P."/>
            <person name="Wang J.H."/>
            <person name="Sun Y.H."/>
            <person name="Ni S.B."/>
            <person name="Chen W.B."/>
            <person name="Zhang X.C."/>
            <person name="Jiao Y.N."/>
            <person name="Eichler E.E."/>
            <person name="Li G.H."/>
            <person name="Liu X."/>
            <person name="Gao L.Z."/>
        </authorList>
    </citation>
    <scope>NUCLEOTIDE SEQUENCE [LARGE SCALE GENOMIC DNA]</scope>
    <source>
        <strain evidence="4">cv. GT1</strain>
        <tissue evidence="3">Leaf</tissue>
    </source>
</reference>
<dbReference type="Pfam" id="PF11523">
    <property type="entry name" value="DUF3223"/>
    <property type="match status" value="1"/>
</dbReference>
<evidence type="ECO:0000313" key="3">
    <source>
        <dbReference type="EMBL" id="KAF2315956.1"/>
    </source>
</evidence>
<dbReference type="GO" id="GO:0005634">
    <property type="term" value="C:nucleus"/>
    <property type="evidence" value="ECO:0007669"/>
    <property type="project" value="TreeGrafter"/>
</dbReference>
<comment type="caution">
    <text evidence="3">The sequence shown here is derived from an EMBL/GenBank/DDBJ whole genome shotgun (WGS) entry which is preliminary data.</text>
</comment>
<dbReference type="InterPro" id="IPR044673">
    <property type="entry name" value="DCL-like"/>
</dbReference>
<keyword evidence="1" id="KW-0175">Coiled coil</keyword>
<accession>A0A6A6MUG5</accession>
<dbReference type="PANTHER" id="PTHR33415">
    <property type="entry name" value="PROTEIN EMBRYO DEFECTIVE 514"/>
    <property type="match status" value="1"/>
</dbReference>
<evidence type="ECO:0000313" key="4">
    <source>
        <dbReference type="Proteomes" id="UP000467840"/>
    </source>
</evidence>
<evidence type="ECO:0000256" key="2">
    <source>
        <dbReference type="SAM" id="MobiDB-lite"/>
    </source>
</evidence>
<dbReference type="GO" id="GO:0017126">
    <property type="term" value="P:nucleologenesis"/>
    <property type="evidence" value="ECO:0007669"/>
    <property type="project" value="TreeGrafter"/>
</dbReference>
<dbReference type="AlphaFoldDB" id="A0A6A6MUG5"/>
<dbReference type="GO" id="GO:0009658">
    <property type="term" value="P:chloroplast organization"/>
    <property type="evidence" value="ECO:0007669"/>
    <property type="project" value="TreeGrafter"/>
</dbReference>